<protein>
    <submittedName>
        <fullName evidence="2">Ovule protein</fullName>
    </submittedName>
</protein>
<accession>A0A7E4W1K0</accession>
<organism evidence="1 2">
    <name type="scientific">Panagrellus redivivus</name>
    <name type="common">Microworm</name>
    <dbReference type="NCBI Taxonomy" id="6233"/>
    <lineage>
        <taxon>Eukaryota</taxon>
        <taxon>Metazoa</taxon>
        <taxon>Ecdysozoa</taxon>
        <taxon>Nematoda</taxon>
        <taxon>Chromadorea</taxon>
        <taxon>Rhabditida</taxon>
        <taxon>Tylenchina</taxon>
        <taxon>Panagrolaimomorpha</taxon>
        <taxon>Panagrolaimoidea</taxon>
        <taxon>Panagrolaimidae</taxon>
        <taxon>Panagrellus</taxon>
    </lineage>
</organism>
<dbReference type="Proteomes" id="UP000492821">
    <property type="component" value="Unassembled WGS sequence"/>
</dbReference>
<dbReference type="AlphaFoldDB" id="A0A7E4W1K0"/>
<keyword evidence="1" id="KW-1185">Reference proteome</keyword>
<proteinExistence type="predicted"/>
<evidence type="ECO:0000313" key="1">
    <source>
        <dbReference type="Proteomes" id="UP000492821"/>
    </source>
</evidence>
<evidence type="ECO:0000313" key="2">
    <source>
        <dbReference type="WBParaSite" id="Pan_g5456.t1"/>
    </source>
</evidence>
<reference evidence="1" key="1">
    <citation type="journal article" date="2013" name="Genetics">
        <title>The draft genome and transcriptome of Panagrellus redivivus are shaped by the harsh demands of a free-living lifestyle.</title>
        <authorList>
            <person name="Srinivasan J."/>
            <person name="Dillman A.R."/>
            <person name="Macchietto M.G."/>
            <person name="Heikkinen L."/>
            <person name="Lakso M."/>
            <person name="Fracchia K.M."/>
            <person name="Antoshechkin I."/>
            <person name="Mortazavi A."/>
            <person name="Wong G."/>
            <person name="Sternberg P.W."/>
        </authorList>
    </citation>
    <scope>NUCLEOTIDE SEQUENCE [LARGE SCALE GENOMIC DNA]</scope>
    <source>
        <strain evidence="1">MT8872</strain>
    </source>
</reference>
<dbReference type="WBParaSite" id="Pan_g5456.t1">
    <property type="protein sequence ID" value="Pan_g5456.t1"/>
    <property type="gene ID" value="Pan_g5456"/>
</dbReference>
<reference evidence="2" key="2">
    <citation type="submission" date="2020-10" db="UniProtKB">
        <authorList>
            <consortium name="WormBaseParasite"/>
        </authorList>
    </citation>
    <scope>IDENTIFICATION</scope>
</reference>
<name>A0A7E4W1K0_PANRE</name>
<sequence length="113" mass="13038">MLAHTSQLTPCDHCLIQKLAQYLYWRCSDDVISIVTSLGFLNSCCWHEPCAKCSLNCGLMVIMIHHLYQTALRILFAMLFNLPATDKDLFEFNPSFLTMMMRVELEVLMMKAI</sequence>